<reference evidence="1" key="1">
    <citation type="journal article" date="2020" name="Stud. Mycol.">
        <title>101 Dothideomycetes genomes: a test case for predicting lifestyles and emergence of pathogens.</title>
        <authorList>
            <person name="Haridas S."/>
            <person name="Albert R."/>
            <person name="Binder M."/>
            <person name="Bloem J."/>
            <person name="Labutti K."/>
            <person name="Salamov A."/>
            <person name="Andreopoulos B."/>
            <person name="Baker S."/>
            <person name="Barry K."/>
            <person name="Bills G."/>
            <person name="Bluhm B."/>
            <person name="Cannon C."/>
            <person name="Castanera R."/>
            <person name="Culley D."/>
            <person name="Daum C."/>
            <person name="Ezra D."/>
            <person name="Gonzalez J."/>
            <person name="Henrissat B."/>
            <person name="Kuo A."/>
            <person name="Liang C."/>
            <person name="Lipzen A."/>
            <person name="Lutzoni F."/>
            <person name="Magnuson J."/>
            <person name="Mondo S."/>
            <person name="Nolan M."/>
            <person name="Ohm R."/>
            <person name="Pangilinan J."/>
            <person name="Park H.-J."/>
            <person name="Ramirez L."/>
            <person name="Alfaro M."/>
            <person name="Sun H."/>
            <person name="Tritt A."/>
            <person name="Yoshinaga Y."/>
            <person name="Zwiers L.-H."/>
            <person name="Turgeon B."/>
            <person name="Goodwin S."/>
            <person name="Spatafora J."/>
            <person name="Crous P."/>
            <person name="Grigoriev I."/>
        </authorList>
    </citation>
    <scope>NUCLEOTIDE SEQUENCE</scope>
    <source>
        <strain evidence="1">HMLAC05119</strain>
    </source>
</reference>
<proteinExistence type="predicted"/>
<protein>
    <submittedName>
        <fullName evidence="1">Uncharacterized protein</fullName>
    </submittedName>
</protein>
<accession>A0A6A5QS00</accession>
<evidence type="ECO:0000313" key="1">
    <source>
        <dbReference type="EMBL" id="KAF1916747.1"/>
    </source>
</evidence>
<dbReference type="AlphaFoldDB" id="A0A6A5QS00"/>
<evidence type="ECO:0000313" key="2">
    <source>
        <dbReference type="Proteomes" id="UP000800096"/>
    </source>
</evidence>
<keyword evidence="2" id="KW-1185">Reference proteome</keyword>
<organism evidence="1 2">
    <name type="scientific">Ampelomyces quisqualis</name>
    <name type="common">Powdery mildew agent</name>
    <dbReference type="NCBI Taxonomy" id="50730"/>
    <lineage>
        <taxon>Eukaryota</taxon>
        <taxon>Fungi</taxon>
        <taxon>Dikarya</taxon>
        <taxon>Ascomycota</taxon>
        <taxon>Pezizomycotina</taxon>
        <taxon>Dothideomycetes</taxon>
        <taxon>Pleosporomycetidae</taxon>
        <taxon>Pleosporales</taxon>
        <taxon>Pleosporineae</taxon>
        <taxon>Phaeosphaeriaceae</taxon>
        <taxon>Ampelomyces</taxon>
    </lineage>
</organism>
<gene>
    <name evidence="1" type="ORF">BDU57DRAFT_517016</name>
</gene>
<sequence>MHARQFVVWALVWSSRTDKTGPFFPRHSYTIKRCVSRPESGTCLGFHGLIFLPNRTPPPLCDTLSGTACMALKCDGSPYPVCGCACCTDIW</sequence>
<dbReference type="Proteomes" id="UP000800096">
    <property type="component" value="Unassembled WGS sequence"/>
</dbReference>
<name>A0A6A5QS00_AMPQU</name>
<dbReference type="EMBL" id="ML979135">
    <property type="protein sequence ID" value="KAF1916747.1"/>
    <property type="molecule type" value="Genomic_DNA"/>
</dbReference>